<dbReference type="Proteomes" id="UP000265520">
    <property type="component" value="Unassembled WGS sequence"/>
</dbReference>
<name>A0A392TYE9_9FABA</name>
<evidence type="ECO:0000313" key="3">
    <source>
        <dbReference type="Proteomes" id="UP000265520"/>
    </source>
</evidence>
<protein>
    <recommendedName>
        <fullName evidence="1">Zn-dependent PLC domain-containing protein</fullName>
    </recommendedName>
</protein>
<dbReference type="EMBL" id="LXQA010677819">
    <property type="protein sequence ID" value="MCI65547.1"/>
    <property type="molecule type" value="Genomic_DNA"/>
</dbReference>
<sequence length="54" mass="6230">NVDSIEKFKGRLKNEFEMSDLGKLNYFLGLEFHYASDAETPMEANLKLSKSEDE</sequence>
<organism evidence="2 3">
    <name type="scientific">Trifolium medium</name>
    <dbReference type="NCBI Taxonomy" id="97028"/>
    <lineage>
        <taxon>Eukaryota</taxon>
        <taxon>Viridiplantae</taxon>
        <taxon>Streptophyta</taxon>
        <taxon>Embryophyta</taxon>
        <taxon>Tracheophyta</taxon>
        <taxon>Spermatophyta</taxon>
        <taxon>Magnoliopsida</taxon>
        <taxon>eudicotyledons</taxon>
        <taxon>Gunneridae</taxon>
        <taxon>Pentapetalae</taxon>
        <taxon>rosids</taxon>
        <taxon>fabids</taxon>
        <taxon>Fabales</taxon>
        <taxon>Fabaceae</taxon>
        <taxon>Papilionoideae</taxon>
        <taxon>50 kb inversion clade</taxon>
        <taxon>NPAAA clade</taxon>
        <taxon>Hologalegina</taxon>
        <taxon>IRL clade</taxon>
        <taxon>Trifolieae</taxon>
        <taxon>Trifolium</taxon>
    </lineage>
</organism>
<reference evidence="2 3" key="1">
    <citation type="journal article" date="2018" name="Front. Plant Sci.">
        <title>Red Clover (Trifolium pratense) and Zigzag Clover (T. medium) - A Picture of Genomic Similarities and Differences.</title>
        <authorList>
            <person name="Dluhosova J."/>
            <person name="Istvanek J."/>
            <person name="Nedelnik J."/>
            <person name="Repkova J."/>
        </authorList>
    </citation>
    <scope>NUCLEOTIDE SEQUENCE [LARGE SCALE GENOMIC DNA]</scope>
    <source>
        <strain evidence="3">cv. 10/8</strain>
        <tissue evidence="2">Leaf</tissue>
    </source>
</reference>
<evidence type="ECO:0000313" key="2">
    <source>
        <dbReference type="EMBL" id="MCI65547.1"/>
    </source>
</evidence>
<dbReference type="AlphaFoldDB" id="A0A392TYE9"/>
<evidence type="ECO:0000259" key="1">
    <source>
        <dbReference type="PROSITE" id="PS51346"/>
    </source>
</evidence>
<proteinExistence type="predicted"/>
<feature type="non-terminal residue" evidence="2">
    <location>
        <position position="1"/>
    </location>
</feature>
<dbReference type="PROSITE" id="PS51346">
    <property type="entry name" value="PROKAR_ZN_DEPEND_PLPC_2"/>
    <property type="match status" value="1"/>
</dbReference>
<keyword evidence="3" id="KW-1185">Reference proteome</keyword>
<dbReference type="GO" id="GO:0004629">
    <property type="term" value="F:phospholipase C activity"/>
    <property type="evidence" value="ECO:0007669"/>
    <property type="project" value="InterPro"/>
</dbReference>
<dbReference type="InterPro" id="IPR001531">
    <property type="entry name" value="Zn_PLipaseC"/>
</dbReference>
<feature type="domain" description="Zn-dependent PLC" evidence="1">
    <location>
        <begin position="1"/>
        <end position="54"/>
    </location>
</feature>
<dbReference type="GO" id="GO:0008270">
    <property type="term" value="F:zinc ion binding"/>
    <property type="evidence" value="ECO:0007669"/>
    <property type="project" value="InterPro"/>
</dbReference>
<comment type="caution">
    <text evidence="2">The sequence shown here is derived from an EMBL/GenBank/DDBJ whole genome shotgun (WGS) entry which is preliminary data.</text>
</comment>
<accession>A0A392TYE9</accession>